<keyword evidence="1" id="KW-0175">Coiled coil</keyword>
<dbReference type="EMBL" id="JAKMXF010000110">
    <property type="protein sequence ID" value="KAI6658100.1"/>
    <property type="molecule type" value="Genomic_DNA"/>
</dbReference>
<organism evidence="3 4">
    <name type="scientific">Oopsacas minuta</name>
    <dbReference type="NCBI Taxonomy" id="111878"/>
    <lineage>
        <taxon>Eukaryota</taxon>
        <taxon>Metazoa</taxon>
        <taxon>Porifera</taxon>
        <taxon>Hexactinellida</taxon>
        <taxon>Hexasterophora</taxon>
        <taxon>Lyssacinosida</taxon>
        <taxon>Leucopsacidae</taxon>
        <taxon>Oopsacas</taxon>
    </lineage>
</organism>
<accession>A0AAV7KB05</accession>
<protein>
    <submittedName>
        <fullName evidence="3">Uncharacterized protein</fullName>
    </submittedName>
</protein>
<dbReference type="AlphaFoldDB" id="A0AAV7KB05"/>
<evidence type="ECO:0000256" key="1">
    <source>
        <dbReference type="SAM" id="Coils"/>
    </source>
</evidence>
<gene>
    <name evidence="3" type="ORF">LOD99_15813</name>
</gene>
<feature type="region of interest" description="Disordered" evidence="2">
    <location>
        <begin position="134"/>
        <end position="163"/>
    </location>
</feature>
<reference evidence="3 4" key="1">
    <citation type="journal article" date="2023" name="BMC Biol.">
        <title>The compact genome of the sponge Oopsacas minuta (Hexactinellida) is lacking key metazoan core genes.</title>
        <authorList>
            <person name="Santini S."/>
            <person name="Schenkelaars Q."/>
            <person name="Jourda C."/>
            <person name="Duchesne M."/>
            <person name="Belahbib H."/>
            <person name="Rocher C."/>
            <person name="Selva M."/>
            <person name="Riesgo A."/>
            <person name="Vervoort M."/>
            <person name="Leys S.P."/>
            <person name="Kodjabachian L."/>
            <person name="Le Bivic A."/>
            <person name="Borchiellini C."/>
            <person name="Claverie J.M."/>
            <person name="Renard E."/>
        </authorList>
    </citation>
    <scope>NUCLEOTIDE SEQUENCE [LARGE SCALE GENOMIC DNA]</scope>
    <source>
        <strain evidence="3">SPO-2</strain>
    </source>
</reference>
<feature type="compositionally biased region" description="Basic and acidic residues" evidence="2">
    <location>
        <begin position="135"/>
        <end position="149"/>
    </location>
</feature>
<name>A0AAV7KB05_9METZ</name>
<evidence type="ECO:0000256" key="2">
    <source>
        <dbReference type="SAM" id="MobiDB-lite"/>
    </source>
</evidence>
<keyword evidence="4" id="KW-1185">Reference proteome</keyword>
<sequence>MAGKSVDSRTPFHSTRLLLDSTIREIVECLESKRIELNSQLDIYQEDYKTKQNEVVADIQQLELLKKHTEGLANNSLSDLQEKVVEDITLKISNLQTQSEPPELRLNFDKNSLFVLINEINIVGYECCSLECDSDEHSDGVTKDGTPKGREKKGKRNKEAKVKKGKKEKDDIWTCECGDKECEFITDEISDKKKKKYKHQRDDRKEEIDGQTGSDGKKDKDKGKKGKEDRKGSQGEGAGQGKKGKNKGKGIISFDAHALIESTDLTESL</sequence>
<comment type="caution">
    <text evidence="3">The sequence shown here is derived from an EMBL/GenBank/DDBJ whole genome shotgun (WGS) entry which is preliminary data.</text>
</comment>
<feature type="region of interest" description="Disordered" evidence="2">
    <location>
        <begin position="191"/>
        <end position="269"/>
    </location>
</feature>
<proteinExistence type="predicted"/>
<dbReference type="Proteomes" id="UP001165289">
    <property type="component" value="Unassembled WGS sequence"/>
</dbReference>
<evidence type="ECO:0000313" key="3">
    <source>
        <dbReference type="EMBL" id="KAI6658100.1"/>
    </source>
</evidence>
<evidence type="ECO:0000313" key="4">
    <source>
        <dbReference type="Proteomes" id="UP001165289"/>
    </source>
</evidence>
<feature type="coiled-coil region" evidence="1">
    <location>
        <begin position="27"/>
        <end position="54"/>
    </location>
</feature>
<feature type="compositionally biased region" description="Basic and acidic residues" evidence="2">
    <location>
        <begin position="215"/>
        <end position="233"/>
    </location>
</feature>